<dbReference type="STRING" id="118062.MCBB_1957"/>
<gene>
    <name evidence="1" type="ORF">MCBB_1957</name>
</gene>
<name>A0A1D3L4N0_9EURY</name>
<accession>A0A1D3L4N0</accession>
<dbReference type="NCBIfam" id="NF011470">
    <property type="entry name" value="PRK14887.1"/>
    <property type="match status" value="1"/>
</dbReference>
<reference evidence="1 2" key="1">
    <citation type="submission" date="2016-08" db="EMBL/GenBank/DDBJ databases">
        <authorList>
            <person name="Seilhamer J.J."/>
        </authorList>
    </citation>
    <scope>NUCLEOTIDE SEQUENCE [LARGE SCALE GENOMIC DNA]</scope>
    <source>
        <strain evidence="1">Buetzberg</strain>
    </source>
</reference>
<keyword evidence="2" id="KW-1185">Reference proteome</keyword>
<sequence>MNVKARIKFNYRHEEGAENAFKALQPDNIGFIDSHVVKNSFICDMKSSAIGTLLATADDLIFCEMMVERMSEFASIKPPSKHE</sequence>
<dbReference type="RefSeq" id="WP_071907559.1">
    <property type="nucleotide sequence ID" value="NZ_LT607756.1"/>
</dbReference>
<dbReference type="OrthoDB" id="81933at2157"/>
<dbReference type="AlphaFoldDB" id="A0A1D3L4N0"/>
<evidence type="ECO:0000313" key="1">
    <source>
        <dbReference type="EMBL" id="SCG86505.1"/>
    </source>
</evidence>
<organism evidence="1 2">
    <name type="scientific">Methanobacterium congolense</name>
    <dbReference type="NCBI Taxonomy" id="118062"/>
    <lineage>
        <taxon>Archaea</taxon>
        <taxon>Methanobacteriati</taxon>
        <taxon>Methanobacteriota</taxon>
        <taxon>Methanomada group</taxon>
        <taxon>Methanobacteria</taxon>
        <taxon>Methanobacteriales</taxon>
        <taxon>Methanobacteriaceae</taxon>
        <taxon>Methanobacterium</taxon>
    </lineage>
</organism>
<dbReference type="Proteomes" id="UP000094707">
    <property type="component" value="Chromosome I"/>
</dbReference>
<dbReference type="KEGG" id="mcub:MCBB_1957"/>
<proteinExistence type="predicted"/>
<dbReference type="GeneID" id="30412794"/>
<evidence type="ECO:0000313" key="2">
    <source>
        <dbReference type="Proteomes" id="UP000094707"/>
    </source>
</evidence>
<protein>
    <submittedName>
        <fullName evidence="1">Uncharacterized protein</fullName>
    </submittedName>
</protein>
<dbReference type="EMBL" id="LT607756">
    <property type="protein sequence ID" value="SCG86505.1"/>
    <property type="molecule type" value="Genomic_DNA"/>
</dbReference>